<dbReference type="InterPro" id="IPR001810">
    <property type="entry name" value="F-box_dom"/>
</dbReference>
<evidence type="ECO:0000313" key="2">
    <source>
        <dbReference type="EMBL" id="KAF8672289.1"/>
    </source>
</evidence>
<comment type="caution">
    <text evidence="2">The sequence shown here is derived from an EMBL/GenBank/DDBJ whole genome shotgun (WGS) entry which is preliminary data.</text>
</comment>
<keyword evidence="3" id="KW-1185">Reference proteome</keyword>
<dbReference type="Pfam" id="PF00646">
    <property type="entry name" value="F-box"/>
    <property type="match status" value="1"/>
</dbReference>
<feature type="domain" description="F-box" evidence="1">
    <location>
        <begin position="76"/>
        <end position="109"/>
    </location>
</feature>
<proteinExistence type="predicted"/>
<sequence>MSKAHVPGYSAATREHKLARLFCFVCDGGVPVATRCEVLVLLLDPSAHWRPSVQRLRIQGEGGRLPQRASPLAMAWSEVLRRLPARSIARLNLVCRDWHALISTDRFLRSHAVHAELNGASAIMFADCNYIGHATIGFPWIRVRLLPALPCGATQAYATTYATLLARRRVRVRHGHEQAQARLPLLQPQEPRDTGVQAGVRLVQNIRDGAWCLVDPPPPGPVANVPPVDIDGKLFWTVDMMPSSDHQDRQTPATRSWPWIHTCDFDVLKGPPGSCDGRLVSVLRLRGALGAAVHARQGFNTLEMWAMRGYGDGSWCMEYSVDLGKHSPEYSRHTTVPLKKKTLTSFDQCMYEHTRKVLTSLQWELRCI</sequence>
<protein>
    <recommendedName>
        <fullName evidence="1">F-box domain-containing protein</fullName>
    </recommendedName>
</protein>
<organism evidence="2 3">
    <name type="scientific">Digitaria exilis</name>
    <dbReference type="NCBI Taxonomy" id="1010633"/>
    <lineage>
        <taxon>Eukaryota</taxon>
        <taxon>Viridiplantae</taxon>
        <taxon>Streptophyta</taxon>
        <taxon>Embryophyta</taxon>
        <taxon>Tracheophyta</taxon>
        <taxon>Spermatophyta</taxon>
        <taxon>Magnoliopsida</taxon>
        <taxon>Liliopsida</taxon>
        <taxon>Poales</taxon>
        <taxon>Poaceae</taxon>
        <taxon>PACMAD clade</taxon>
        <taxon>Panicoideae</taxon>
        <taxon>Panicodae</taxon>
        <taxon>Paniceae</taxon>
        <taxon>Anthephorinae</taxon>
        <taxon>Digitaria</taxon>
    </lineage>
</organism>
<accession>A0A835EBV1</accession>
<dbReference type="SUPFAM" id="SSF81383">
    <property type="entry name" value="F-box domain"/>
    <property type="match status" value="1"/>
</dbReference>
<gene>
    <name evidence="2" type="ORF">HU200_049488</name>
</gene>
<dbReference type="EMBL" id="JACEFO010002221">
    <property type="protein sequence ID" value="KAF8672289.1"/>
    <property type="molecule type" value="Genomic_DNA"/>
</dbReference>
<name>A0A835EBV1_9POAL</name>
<dbReference type="AlphaFoldDB" id="A0A835EBV1"/>
<dbReference type="InterPro" id="IPR036047">
    <property type="entry name" value="F-box-like_dom_sf"/>
</dbReference>
<evidence type="ECO:0000259" key="1">
    <source>
        <dbReference type="Pfam" id="PF00646"/>
    </source>
</evidence>
<evidence type="ECO:0000313" key="3">
    <source>
        <dbReference type="Proteomes" id="UP000636709"/>
    </source>
</evidence>
<reference evidence="2" key="1">
    <citation type="submission" date="2020-07" db="EMBL/GenBank/DDBJ databases">
        <title>Genome sequence and genetic diversity analysis of an under-domesticated orphan crop, white fonio (Digitaria exilis).</title>
        <authorList>
            <person name="Bennetzen J.L."/>
            <person name="Chen S."/>
            <person name="Ma X."/>
            <person name="Wang X."/>
            <person name="Yssel A.E.J."/>
            <person name="Chaluvadi S.R."/>
            <person name="Johnson M."/>
            <person name="Gangashetty P."/>
            <person name="Hamidou F."/>
            <person name="Sanogo M.D."/>
            <person name="Zwaenepoel A."/>
            <person name="Wallace J."/>
            <person name="Van De Peer Y."/>
            <person name="Van Deynze A."/>
        </authorList>
    </citation>
    <scope>NUCLEOTIDE SEQUENCE</scope>
    <source>
        <tissue evidence="2">Leaves</tissue>
    </source>
</reference>
<dbReference type="Proteomes" id="UP000636709">
    <property type="component" value="Unassembled WGS sequence"/>
</dbReference>